<dbReference type="FunFam" id="3.40.50.2000:FF:000027">
    <property type="entry name" value="Glycosyltransferase"/>
    <property type="match status" value="1"/>
</dbReference>
<evidence type="ECO:0000259" key="5">
    <source>
        <dbReference type="Pfam" id="PF26168"/>
    </source>
</evidence>
<evidence type="ECO:0000256" key="3">
    <source>
        <dbReference type="RuleBase" id="RU003718"/>
    </source>
</evidence>
<organism evidence="6 7">
    <name type="scientific">Canna indica</name>
    <name type="common">Indian-shot</name>
    <dbReference type="NCBI Taxonomy" id="4628"/>
    <lineage>
        <taxon>Eukaryota</taxon>
        <taxon>Viridiplantae</taxon>
        <taxon>Streptophyta</taxon>
        <taxon>Embryophyta</taxon>
        <taxon>Tracheophyta</taxon>
        <taxon>Spermatophyta</taxon>
        <taxon>Magnoliopsida</taxon>
        <taxon>Liliopsida</taxon>
        <taxon>Zingiberales</taxon>
        <taxon>Cannaceae</taxon>
        <taxon>Canna</taxon>
    </lineage>
</organism>
<dbReference type="Pfam" id="PF26168">
    <property type="entry name" value="Glyco_transf_N"/>
    <property type="match status" value="1"/>
</dbReference>
<protein>
    <recommendedName>
        <fullName evidence="4">Glycosyltransferase</fullName>
        <ecNumber evidence="4">2.4.1.-</ecNumber>
    </recommendedName>
</protein>
<evidence type="ECO:0000256" key="1">
    <source>
        <dbReference type="ARBA" id="ARBA00009995"/>
    </source>
</evidence>
<dbReference type="GO" id="GO:0080043">
    <property type="term" value="F:quercetin 3-O-glucosyltransferase activity"/>
    <property type="evidence" value="ECO:0007669"/>
    <property type="project" value="TreeGrafter"/>
</dbReference>
<evidence type="ECO:0000313" key="6">
    <source>
        <dbReference type="EMBL" id="WOL08715.1"/>
    </source>
</evidence>
<dbReference type="GO" id="GO:0080044">
    <property type="term" value="F:quercetin 7-O-glucosyltransferase activity"/>
    <property type="evidence" value="ECO:0007669"/>
    <property type="project" value="TreeGrafter"/>
</dbReference>
<dbReference type="CDD" id="cd03784">
    <property type="entry name" value="GT1_Gtf-like"/>
    <property type="match status" value="1"/>
</dbReference>
<evidence type="ECO:0000256" key="4">
    <source>
        <dbReference type="RuleBase" id="RU362057"/>
    </source>
</evidence>
<dbReference type="EC" id="2.4.1.-" evidence="4"/>
<name>A0AAQ3QHS5_9LILI</name>
<dbReference type="InterPro" id="IPR002213">
    <property type="entry name" value="UDP_glucos_trans"/>
</dbReference>
<dbReference type="InterPro" id="IPR058980">
    <property type="entry name" value="Glyco_transf_N"/>
</dbReference>
<evidence type="ECO:0000313" key="7">
    <source>
        <dbReference type="Proteomes" id="UP001327560"/>
    </source>
</evidence>
<dbReference type="Gene3D" id="3.40.50.2000">
    <property type="entry name" value="Glycogen Phosphorylase B"/>
    <property type="match status" value="2"/>
</dbReference>
<dbReference type="SUPFAM" id="SSF53756">
    <property type="entry name" value="UDP-Glycosyltransferase/glycogen phosphorylase"/>
    <property type="match status" value="1"/>
</dbReference>
<sequence length="481" mass="53747">MASTKSHVVCMPAPFQGHMNAMLKLAKVLHSKGFFITFVNSEFNHKRILKSRGPSALDGLPDFHFATIPDGLPPSDPDKNTQDIPSLCASIRRTCSTPFRKLLIALNNTCSGVPPVTWVVSDFITSFTLDATTEMAIPNVFFCPVSACAFMGFFYYKELMEKGISPLRSEEDRTNGYLDTIIDWIPGMTSKLRLKDLPSILWTTNKDDIVLNFLKDETQASLQATAILFNTFYELEGLVLDALSSMLPPVYDIGPLPLLSWNLPNGPLTSLGGVNVWREDPSCMKWLQEKEPGSVLYVNFGSLAVLTSSQFTEFAWGIANSGYEFLWVARSDLVEGETAILPKEFLLKTNGRSFITSWCSQEEVLSHAAIGGFLTHCGWNSILESICAGVPMICSPYFADQQTNCKYLCSDWGIGLEVNEEVRREEVEMLIREVMEGDKGKEMKRKVLEWKERAVKVAKPGGASWKNLERMIGEIIKKQID</sequence>
<accession>A0AAQ3QHS5</accession>
<dbReference type="Pfam" id="PF00201">
    <property type="entry name" value="UDPGT"/>
    <property type="match status" value="1"/>
</dbReference>
<evidence type="ECO:0000256" key="2">
    <source>
        <dbReference type="ARBA" id="ARBA00022679"/>
    </source>
</evidence>
<dbReference type="FunFam" id="3.40.50.2000:FF:000055">
    <property type="entry name" value="Glycosyltransferase"/>
    <property type="match status" value="1"/>
</dbReference>
<dbReference type="PANTHER" id="PTHR11926:SF774">
    <property type="entry name" value="UDP-GLYCOSYLTRANSFERASE 85A1-RELATED"/>
    <property type="match status" value="1"/>
</dbReference>
<feature type="domain" description="Glycosyltransferase N-terminal" evidence="5">
    <location>
        <begin position="8"/>
        <end position="145"/>
    </location>
</feature>
<proteinExistence type="inferred from homology"/>
<dbReference type="PANTHER" id="PTHR11926">
    <property type="entry name" value="GLUCOSYL/GLUCURONOSYL TRANSFERASES"/>
    <property type="match status" value="1"/>
</dbReference>
<keyword evidence="3" id="KW-0328">Glycosyltransferase</keyword>
<dbReference type="EMBL" id="CP136894">
    <property type="protein sequence ID" value="WOL08715.1"/>
    <property type="molecule type" value="Genomic_DNA"/>
</dbReference>
<dbReference type="Proteomes" id="UP001327560">
    <property type="component" value="Chromosome 5"/>
</dbReference>
<dbReference type="InterPro" id="IPR035595">
    <property type="entry name" value="UDP_glycos_trans_CS"/>
</dbReference>
<comment type="similarity">
    <text evidence="1 3">Belongs to the UDP-glycosyltransferase family.</text>
</comment>
<dbReference type="AlphaFoldDB" id="A0AAQ3QHS5"/>
<gene>
    <name evidence="6" type="ORF">Cni_G17468</name>
</gene>
<keyword evidence="2 3" id="KW-0808">Transferase</keyword>
<dbReference type="PROSITE" id="PS00375">
    <property type="entry name" value="UDPGT"/>
    <property type="match status" value="1"/>
</dbReference>
<keyword evidence="7" id="KW-1185">Reference proteome</keyword>
<reference evidence="6 7" key="1">
    <citation type="submission" date="2023-10" db="EMBL/GenBank/DDBJ databases">
        <title>Chromosome-scale genome assembly provides insights into flower coloration mechanisms of Canna indica.</title>
        <authorList>
            <person name="Li C."/>
        </authorList>
    </citation>
    <scope>NUCLEOTIDE SEQUENCE [LARGE SCALE GENOMIC DNA]</scope>
    <source>
        <tissue evidence="6">Flower</tissue>
    </source>
</reference>